<dbReference type="Pfam" id="PF00805">
    <property type="entry name" value="Pentapeptide"/>
    <property type="match status" value="1"/>
</dbReference>
<dbReference type="OrthoDB" id="9813518at2"/>
<dbReference type="Gene3D" id="2.160.20.80">
    <property type="entry name" value="E3 ubiquitin-protein ligase SopA"/>
    <property type="match status" value="1"/>
</dbReference>
<keyword evidence="1" id="KW-1133">Transmembrane helix</keyword>
<dbReference type="SUPFAM" id="SSF141571">
    <property type="entry name" value="Pentapeptide repeat-like"/>
    <property type="match status" value="1"/>
</dbReference>
<keyword evidence="1" id="KW-0812">Transmembrane</keyword>
<dbReference type="Proteomes" id="UP000315303">
    <property type="component" value="Unassembled WGS sequence"/>
</dbReference>
<feature type="transmembrane region" description="Helical" evidence="1">
    <location>
        <begin position="307"/>
        <end position="327"/>
    </location>
</feature>
<evidence type="ECO:0000313" key="4">
    <source>
        <dbReference type="Proteomes" id="UP000315303"/>
    </source>
</evidence>
<dbReference type="SUPFAM" id="SSF81324">
    <property type="entry name" value="Voltage-gated potassium channels"/>
    <property type="match status" value="1"/>
</dbReference>
<dbReference type="RefSeq" id="WP_140603441.1">
    <property type="nucleotide sequence ID" value="NZ_SAWY01000021.1"/>
</dbReference>
<dbReference type="Gene3D" id="1.10.287.70">
    <property type="match status" value="1"/>
</dbReference>
<dbReference type="InterPro" id="IPR001646">
    <property type="entry name" value="5peptide_repeat"/>
</dbReference>
<accession>A0A502KSM3</accession>
<reference evidence="3 4" key="1">
    <citation type="submission" date="2019-01" db="EMBL/GenBank/DDBJ databases">
        <title>Litorilituus lipolytica sp. nov., isolated from intertidal sand of the Yellow Sea in China.</title>
        <authorList>
            <person name="Liu A."/>
        </authorList>
    </citation>
    <scope>NUCLEOTIDE SEQUENCE [LARGE SCALE GENOMIC DNA]</scope>
    <source>
        <strain evidence="3 4">RZ04</strain>
    </source>
</reference>
<protein>
    <submittedName>
        <fullName evidence="3">Pentapeptide repeat-containing protein</fullName>
    </submittedName>
</protein>
<name>A0A502KSM3_9GAMM</name>
<keyword evidence="1" id="KW-0472">Membrane</keyword>
<feature type="transmembrane region" description="Helical" evidence="1">
    <location>
        <begin position="276"/>
        <end position="295"/>
    </location>
</feature>
<dbReference type="AlphaFoldDB" id="A0A502KSM3"/>
<gene>
    <name evidence="3" type="ORF">EPA86_10730</name>
</gene>
<keyword evidence="4" id="KW-1185">Reference proteome</keyword>
<evidence type="ECO:0000256" key="1">
    <source>
        <dbReference type="SAM" id="Phobius"/>
    </source>
</evidence>
<sequence>MTDKKHTCQYKDPNNTDHSSYCCKEAANSSGYCFWHDKNTDKSTPDVKGKLELHAKSGGMLRGIKLSKAQLEGIDLVNHGHKQGYDFSHADFYHANLKSGHLFNINLMNASVMKADLRDSNLNCANLEKTNMLGVKWSGSKFENVKIGSKLKQEYDAKNAQINKDMAASIDYLEQAEEIYRDLRKHAEHEGIFSLSGFFIQKELTMRRLQLPRYSIARLLSKMVDIFCGYGEAPLRIIGLSVIIIIVCAILYSFTGLNYQDTVQTISSEQSLQQNIQFFFSSLYYSVVTFTTLGYGDFTPVGLSRAIAAMEAFTGSFTIALFVVVFVKKMTR</sequence>
<proteinExistence type="predicted"/>
<evidence type="ECO:0000313" key="3">
    <source>
        <dbReference type="EMBL" id="TPH14572.1"/>
    </source>
</evidence>
<dbReference type="Pfam" id="PF07885">
    <property type="entry name" value="Ion_trans_2"/>
    <property type="match status" value="1"/>
</dbReference>
<feature type="transmembrane region" description="Helical" evidence="1">
    <location>
        <begin position="237"/>
        <end position="255"/>
    </location>
</feature>
<organism evidence="3 4">
    <name type="scientific">Litorilituus lipolyticus</name>
    <dbReference type="NCBI Taxonomy" id="2491017"/>
    <lineage>
        <taxon>Bacteria</taxon>
        <taxon>Pseudomonadati</taxon>
        <taxon>Pseudomonadota</taxon>
        <taxon>Gammaproteobacteria</taxon>
        <taxon>Alteromonadales</taxon>
        <taxon>Colwelliaceae</taxon>
        <taxon>Litorilituus</taxon>
    </lineage>
</organism>
<evidence type="ECO:0000259" key="2">
    <source>
        <dbReference type="Pfam" id="PF07885"/>
    </source>
</evidence>
<dbReference type="EMBL" id="SAWY01000021">
    <property type="protein sequence ID" value="TPH14572.1"/>
    <property type="molecule type" value="Genomic_DNA"/>
</dbReference>
<feature type="domain" description="Potassium channel" evidence="2">
    <location>
        <begin position="243"/>
        <end position="331"/>
    </location>
</feature>
<dbReference type="InterPro" id="IPR013099">
    <property type="entry name" value="K_chnl_dom"/>
</dbReference>
<comment type="caution">
    <text evidence="3">The sequence shown here is derived from an EMBL/GenBank/DDBJ whole genome shotgun (WGS) entry which is preliminary data.</text>
</comment>